<name>A0AAV9GM95_9PEZI</name>
<dbReference type="EMBL" id="MU865943">
    <property type="protein sequence ID" value="KAK4448462.1"/>
    <property type="molecule type" value="Genomic_DNA"/>
</dbReference>
<dbReference type="InterPro" id="IPR010730">
    <property type="entry name" value="HET"/>
</dbReference>
<comment type="caution">
    <text evidence="2">The sequence shown here is derived from an EMBL/GenBank/DDBJ whole genome shotgun (WGS) entry which is preliminary data.</text>
</comment>
<dbReference type="PANTHER" id="PTHR33112">
    <property type="entry name" value="DOMAIN PROTEIN, PUTATIVE-RELATED"/>
    <property type="match status" value="1"/>
</dbReference>
<reference evidence="2" key="2">
    <citation type="submission" date="2023-05" db="EMBL/GenBank/DDBJ databases">
        <authorList>
            <consortium name="Lawrence Berkeley National Laboratory"/>
            <person name="Steindorff A."/>
            <person name="Hensen N."/>
            <person name="Bonometti L."/>
            <person name="Westerberg I."/>
            <person name="Brannstrom I.O."/>
            <person name="Guillou S."/>
            <person name="Cros-Aarteil S."/>
            <person name="Calhoun S."/>
            <person name="Haridas S."/>
            <person name="Kuo A."/>
            <person name="Mondo S."/>
            <person name="Pangilinan J."/>
            <person name="Riley R."/>
            <person name="Labutti K."/>
            <person name="Andreopoulos B."/>
            <person name="Lipzen A."/>
            <person name="Chen C."/>
            <person name="Yanf M."/>
            <person name="Daum C."/>
            <person name="Ng V."/>
            <person name="Clum A."/>
            <person name="Ohm R."/>
            <person name="Martin F."/>
            <person name="Silar P."/>
            <person name="Natvig D."/>
            <person name="Lalanne C."/>
            <person name="Gautier V."/>
            <person name="Ament-Velasquez S.L."/>
            <person name="Kruys A."/>
            <person name="Hutchinson M.I."/>
            <person name="Powell A.J."/>
            <person name="Barry K."/>
            <person name="Miller A.N."/>
            <person name="Grigoriev I.V."/>
            <person name="Debuchy R."/>
            <person name="Gladieux P."/>
            <person name="Thoren M.H."/>
            <person name="Johannesson H."/>
        </authorList>
    </citation>
    <scope>NUCLEOTIDE SEQUENCE</scope>
    <source>
        <strain evidence="2">PSN243</strain>
    </source>
</reference>
<dbReference type="Pfam" id="PF06985">
    <property type="entry name" value="HET"/>
    <property type="match status" value="1"/>
</dbReference>
<dbReference type="PANTHER" id="PTHR33112:SF10">
    <property type="entry name" value="TOL"/>
    <property type="match status" value="1"/>
</dbReference>
<evidence type="ECO:0000313" key="3">
    <source>
        <dbReference type="Proteomes" id="UP001321760"/>
    </source>
</evidence>
<protein>
    <submittedName>
        <fullName evidence="2">Heterokaryon incompatibility protein-domain-containing protein</fullName>
    </submittedName>
</protein>
<reference evidence="2" key="1">
    <citation type="journal article" date="2023" name="Mol. Phylogenet. Evol.">
        <title>Genome-scale phylogeny and comparative genomics of the fungal order Sordariales.</title>
        <authorList>
            <person name="Hensen N."/>
            <person name="Bonometti L."/>
            <person name="Westerberg I."/>
            <person name="Brannstrom I.O."/>
            <person name="Guillou S."/>
            <person name="Cros-Aarteil S."/>
            <person name="Calhoun S."/>
            <person name="Haridas S."/>
            <person name="Kuo A."/>
            <person name="Mondo S."/>
            <person name="Pangilinan J."/>
            <person name="Riley R."/>
            <person name="LaButti K."/>
            <person name="Andreopoulos B."/>
            <person name="Lipzen A."/>
            <person name="Chen C."/>
            <person name="Yan M."/>
            <person name="Daum C."/>
            <person name="Ng V."/>
            <person name="Clum A."/>
            <person name="Steindorff A."/>
            <person name="Ohm R.A."/>
            <person name="Martin F."/>
            <person name="Silar P."/>
            <person name="Natvig D.O."/>
            <person name="Lalanne C."/>
            <person name="Gautier V."/>
            <person name="Ament-Velasquez S.L."/>
            <person name="Kruys A."/>
            <person name="Hutchinson M.I."/>
            <person name="Powell A.J."/>
            <person name="Barry K."/>
            <person name="Miller A.N."/>
            <person name="Grigoriev I.V."/>
            <person name="Debuchy R."/>
            <person name="Gladieux P."/>
            <person name="Hiltunen Thoren M."/>
            <person name="Johannesson H."/>
        </authorList>
    </citation>
    <scope>NUCLEOTIDE SEQUENCE</scope>
    <source>
        <strain evidence="2">PSN243</strain>
    </source>
</reference>
<evidence type="ECO:0000313" key="2">
    <source>
        <dbReference type="EMBL" id="KAK4448462.1"/>
    </source>
</evidence>
<dbReference type="Proteomes" id="UP001321760">
    <property type="component" value="Unassembled WGS sequence"/>
</dbReference>
<sequence>MSQIPAIILAPHGADEAKSCATCQPLTMGAEQIVSCDGLTKSQRRGCAVCAFFLKSIETAIEPSKDWTEVQTWLDGGILGLTITNTTSHIHKRRLSRLLDRHRTETETRSCVAVVAANGENGPSPFSWLPALTKSPYSRTPARDLGMTQAWLEECQQNHPRCQQLINGPLPTRVIDVGTEEKDPFLFHSQGATGRYMALSHRWGDPGFEVGAFATTKDNIDHHCHRIPLASFPLTFRDAVMVTRRLGVHYLWIDSLCIIQDDLEDWNAESTRMGDVYENAYATLFAERAKNCTDGLAPTEADLDLARKRFRKFQFDCADKAATHEIFLSTELKAYPNSLSAAFCLFGEACSRLQTRGWVLQEEILSRRKICFSSTELHWQCYQLSRCECGLQVTFLDSDKPARDFTTQLLYPVDIDGQVGKRKLSTSQSVSTLPTYDADKAWRRLVEAFTRRELTFNQDRLAALAGIASKMAKNIEGDSTAYLSGIWLRYFASQLLWQSSNHDEALPCRRQRPGFAPTFSWASVTGSVVFPVVKIWGRFSFTAGDSLLDVVDPVSSRCPNVLDGIKVKSKAVRVTLSRRRISATPDIPGFTVKDCLVEGPSTFEIGFHVTGHEKSLPFQHLRLDTGEDWDYFRDGQSKDFVFLITHVVMQGGYALSTFPVGLILRDVGGGRYERLCLVTSHTKQLRWESIVHLGVLFDTEVILV</sequence>
<keyword evidence="3" id="KW-1185">Reference proteome</keyword>
<proteinExistence type="predicted"/>
<dbReference type="AlphaFoldDB" id="A0AAV9GM95"/>
<gene>
    <name evidence="2" type="ORF">QBC34DRAFT_113767</name>
</gene>
<feature type="domain" description="Heterokaryon incompatibility" evidence="1">
    <location>
        <begin position="196"/>
        <end position="362"/>
    </location>
</feature>
<organism evidence="2 3">
    <name type="scientific">Podospora aff. communis PSN243</name>
    <dbReference type="NCBI Taxonomy" id="3040156"/>
    <lineage>
        <taxon>Eukaryota</taxon>
        <taxon>Fungi</taxon>
        <taxon>Dikarya</taxon>
        <taxon>Ascomycota</taxon>
        <taxon>Pezizomycotina</taxon>
        <taxon>Sordariomycetes</taxon>
        <taxon>Sordariomycetidae</taxon>
        <taxon>Sordariales</taxon>
        <taxon>Podosporaceae</taxon>
        <taxon>Podospora</taxon>
    </lineage>
</organism>
<accession>A0AAV9GM95</accession>
<evidence type="ECO:0000259" key="1">
    <source>
        <dbReference type="Pfam" id="PF06985"/>
    </source>
</evidence>